<accession>A0ABQ2CRP4</accession>
<evidence type="ECO:0008006" key="4">
    <source>
        <dbReference type="Google" id="ProtNLM"/>
    </source>
</evidence>
<name>A0ABQ2CRP4_9GAMM</name>
<evidence type="ECO:0000313" key="3">
    <source>
        <dbReference type="Proteomes" id="UP000633263"/>
    </source>
</evidence>
<dbReference type="Proteomes" id="UP000633263">
    <property type="component" value="Unassembled WGS sequence"/>
</dbReference>
<proteinExistence type="predicted"/>
<feature type="compositionally biased region" description="Polar residues" evidence="1">
    <location>
        <begin position="143"/>
        <end position="162"/>
    </location>
</feature>
<keyword evidence="3" id="KW-1185">Reference proteome</keyword>
<sequence length="317" mass="34425">MQYTLTISQTKALEWGLNAQQALLFSFVYECPSWANPITTDNGVFYALSKAKIVEELPLLTDKPDTAYRLLKQLEAAGTIELSHTAGITLVRLTEKGKEWNKALDGSEKYPSKKAAQGRKNIRGTSEKSPSKVGKKSEVGSEKSPTNQDTSNQGTNQDTSHSLPVAADAARGEAQLSAAPRVEIPSDMPGPKDPSCKTYKAWANYAFAYRRRYSAWPVWNAKAGGQLGQLIDRLGAEAAPQVAAFYVGVNDARLISDCHSLNGLLARAESLHTQWLTGRQMNGRTARQLEDTQANINAAQDAASRIQGGAIDANPFL</sequence>
<dbReference type="InterPro" id="IPR036390">
    <property type="entry name" value="WH_DNA-bd_sf"/>
</dbReference>
<protein>
    <recommendedName>
        <fullName evidence="4">Phage replication protein</fullName>
    </recommendedName>
</protein>
<reference evidence="3" key="1">
    <citation type="journal article" date="2019" name="Int. J. Syst. Evol. Microbiol.">
        <title>The Global Catalogue of Microorganisms (GCM) 10K type strain sequencing project: providing services to taxonomists for standard genome sequencing and annotation.</title>
        <authorList>
            <consortium name="The Broad Institute Genomics Platform"/>
            <consortium name="The Broad Institute Genome Sequencing Center for Infectious Disease"/>
            <person name="Wu L."/>
            <person name="Ma J."/>
        </authorList>
    </citation>
    <scope>NUCLEOTIDE SEQUENCE [LARGE SCALE GENOMIC DNA]</scope>
    <source>
        <strain evidence="3">JCM 11590</strain>
    </source>
</reference>
<organism evidence="2 3">
    <name type="scientific">Halopseudomonas pertucinogena</name>
    <dbReference type="NCBI Taxonomy" id="86175"/>
    <lineage>
        <taxon>Bacteria</taxon>
        <taxon>Pseudomonadati</taxon>
        <taxon>Pseudomonadota</taxon>
        <taxon>Gammaproteobacteria</taxon>
        <taxon>Pseudomonadales</taxon>
        <taxon>Pseudomonadaceae</taxon>
        <taxon>Halopseudomonas</taxon>
    </lineage>
</organism>
<dbReference type="SUPFAM" id="SSF46785">
    <property type="entry name" value="Winged helix' DNA-binding domain"/>
    <property type="match status" value="1"/>
</dbReference>
<comment type="caution">
    <text evidence="2">The sequence shown here is derived from an EMBL/GenBank/DDBJ whole genome shotgun (WGS) entry which is preliminary data.</text>
</comment>
<feature type="region of interest" description="Disordered" evidence="1">
    <location>
        <begin position="104"/>
        <end position="194"/>
    </location>
</feature>
<feature type="compositionally biased region" description="Basic and acidic residues" evidence="1">
    <location>
        <begin position="125"/>
        <end position="141"/>
    </location>
</feature>
<gene>
    <name evidence="2" type="ORF">GCM10009083_24170</name>
</gene>
<dbReference type="EMBL" id="BMNN01000006">
    <property type="protein sequence ID" value="GGJ06358.1"/>
    <property type="molecule type" value="Genomic_DNA"/>
</dbReference>
<evidence type="ECO:0000256" key="1">
    <source>
        <dbReference type="SAM" id="MobiDB-lite"/>
    </source>
</evidence>
<dbReference type="RefSeq" id="WP_188636910.1">
    <property type="nucleotide sequence ID" value="NZ_BMNN01000006.1"/>
</dbReference>
<evidence type="ECO:0000313" key="2">
    <source>
        <dbReference type="EMBL" id="GGJ06358.1"/>
    </source>
</evidence>